<comment type="caution">
    <text evidence="3">The sequence shown here is derived from an EMBL/GenBank/DDBJ whole genome shotgun (WGS) entry which is preliminary data.</text>
</comment>
<organism evidence="3">
    <name type="scientific">Tanacetum cinerariifolium</name>
    <name type="common">Dalmatian daisy</name>
    <name type="synonym">Chrysanthemum cinerariifolium</name>
    <dbReference type="NCBI Taxonomy" id="118510"/>
    <lineage>
        <taxon>Eukaryota</taxon>
        <taxon>Viridiplantae</taxon>
        <taxon>Streptophyta</taxon>
        <taxon>Embryophyta</taxon>
        <taxon>Tracheophyta</taxon>
        <taxon>Spermatophyta</taxon>
        <taxon>Magnoliopsida</taxon>
        <taxon>eudicotyledons</taxon>
        <taxon>Gunneridae</taxon>
        <taxon>Pentapetalae</taxon>
        <taxon>asterids</taxon>
        <taxon>campanulids</taxon>
        <taxon>Asterales</taxon>
        <taxon>Asteraceae</taxon>
        <taxon>Asteroideae</taxon>
        <taxon>Anthemideae</taxon>
        <taxon>Anthemidinae</taxon>
        <taxon>Tanacetum</taxon>
    </lineage>
</organism>
<dbReference type="AlphaFoldDB" id="A0A699QFV9"/>
<dbReference type="PANTHER" id="PTHR34977">
    <property type="entry name" value="UPF0337 PROTEIN YJBJ"/>
    <property type="match status" value="1"/>
</dbReference>
<protein>
    <recommendedName>
        <fullName evidence="2">CsbD-like domain-containing protein</fullName>
    </recommendedName>
</protein>
<reference evidence="3" key="1">
    <citation type="journal article" date="2019" name="Sci. Rep.">
        <title>Draft genome of Tanacetum cinerariifolium, the natural source of mosquito coil.</title>
        <authorList>
            <person name="Yamashiro T."/>
            <person name="Shiraishi A."/>
            <person name="Satake H."/>
            <person name="Nakayama K."/>
        </authorList>
    </citation>
    <scope>NUCLEOTIDE SEQUENCE</scope>
</reference>
<feature type="domain" description="CsbD-like" evidence="2">
    <location>
        <begin position="106"/>
        <end position="157"/>
    </location>
</feature>
<dbReference type="EMBL" id="BKCJ011003258">
    <property type="protein sequence ID" value="GFC64657.1"/>
    <property type="molecule type" value="Genomic_DNA"/>
</dbReference>
<evidence type="ECO:0000256" key="1">
    <source>
        <dbReference type="ARBA" id="ARBA00009129"/>
    </source>
</evidence>
<dbReference type="Pfam" id="PF05532">
    <property type="entry name" value="CsbD"/>
    <property type="match status" value="2"/>
</dbReference>
<dbReference type="InterPro" id="IPR050423">
    <property type="entry name" value="UPF0337_stress_rsp"/>
</dbReference>
<evidence type="ECO:0000259" key="2">
    <source>
        <dbReference type="Pfam" id="PF05532"/>
    </source>
</evidence>
<dbReference type="InterPro" id="IPR008462">
    <property type="entry name" value="CsbD"/>
</dbReference>
<comment type="similarity">
    <text evidence="1">Belongs to the UPF0337 (CsbD) family.</text>
</comment>
<dbReference type="SUPFAM" id="SSF69047">
    <property type="entry name" value="Hypothetical protein YjbJ"/>
    <property type="match status" value="2"/>
</dbReference>
<gene>
    <name evidence="3" type="ORF">Tci_836627</name>
</gene>
<dbReference type="PANTHER" id="PTHR34977:SF1">
    <property type="entry name" value="UPF0337 PROTEIN YJBJ"/>
    <property type="match status" value="1"/>
</dbReference>
<dbReference type="InterPro" id="IPR036629">
    <property type="entry name" value="YjbJ_sf"/>
</dbReference>
<evidence type="ECO:0000313" key="3">
    <source>
        <dbReference type="EMBL" id="GFC64657.1"/>
    </source>
</evidence>
<feature type="domain" description="CsbD-like" evidence="2">
    <location>
        <begin position="4"/>
        <end position="53"/>
    </location>
</feature>
<accession>A0A699QFV9</accession>
<proteinExistence type="inferred from homology"/>
<name>A0A699QFV9_TANCI</name>
<sequence>MKAEQVKGALEKAAGKTQDFLGELTGDERLQMEGKARQSAGELQQRYGDVLDTCATYLQRRPRATLFTLAGLTFAAKCLERLPDHTTVSSLGTHVIGEATMSGTSDKIKGMANEVVGNIKQGVGKVTGNESLQVKGKIQEKKGEAQQVVGDVKDAVDKH</sequence>
<dbReference type="Gene3D" id="1.10.1470.10">
    <property type="entry name" value="YjbJ"/>
    <property type="match status" value="2"/>
</dbReference>